<dbReference type="AlphaFoldDB" id="A0A315ENZ5"/>
<sequence>MMKRIAFILLSVAALTACGEKAQTLGTKNDATAYSGATNSFVAPGWTAGDKTSWEQHLRARGQYGQNDNSRAP</sequence>
<comment type="caution">
    <text evidence="2">The sequence shown here is derived from an EMBL/GenBank/DDBJ whole genome shotgun (WGS) entry which is preliminary data.</text>
</comment>
<organism evidence="2 3">
    <name type="scientific">Limnohabitans curvus</name>
    <dbReference type="NCBI Taxonomy" id="323423"/>
    <lineage>
        <taxon>Bacteria</taxon>
        <taxon>Pseudomonadati</taxon>
        <taxon>Pseudomonadota</taxon>
        <taxon>Betaproteobacteria</taxon>
        <taxon>Burkholderiales</taxon>
        <taxon>Comamonadaceae</taxon>
        <taxon>Limnohabitans</taxon>
    </lineage>
</organism>
<evidence type="ECO:0000313" key="3">
    <source>
        <dbReference type="Proteomes" id="UP000251341"/>
    </source>
</evidence>
<evidence type="ECO:0000256" key="1">
    <source>
        <dbReference type="SAM" id="SignalP"/>
    </source>
</evidence>
<evidence type="ECO:0000313" key="2">
    <source>
        <dbReference type="EMBL" id="PUE58939.1"/>
    </source>
</evidence>
<name>A0A315ENZ5_9BURK</name>
<reference evidence="2 3" key="1">
    <citation type="submission" date="2017-04" db="EMBL/GenBank/DDBJ databases">
        <title>Unexpected and diverse lifestyles within the genus Limnohabitans.</title>
        <authorList>
            <person name="Kasalicky V."/>
            <person name="Mehrshad M."/>
            <person name="Andrei S.-A."/>
            <person name="Salcher M."/>
            <person name="Kratochvilova H."/>
            <person name="Simek K."/>
            <person name="Ghai R."/>
        </authorList>
    </citation>
    <scope>NUCLEOTIDE SEQUENCE [LARGE SCALE GENOMIC DNA]</scope>
    <source>
        <strain evidence="2 3">MWH-C5</strain>
    </source>
</reference>
<dbReference type="RefSeq" id="WP_108358242.1">
    <property type="nucleotide sequence ID" value="NZ_NESP01000001.1"/>
</dbReference>
<evidence type="ECO:0008006" key="4">
    <source>
        <dbReference type="Google" id="ProtNLM"/>
    </source>
</evidence>
<keyword evidence="3" id="KW-1185">Reference proteome</keyword>
<dbReference type="Proteomes" id="UP000251341">
    <property type="component" value="Unassembled WGS sequence"/>
</dbReference>
<proteinExistence type="predicted"/>
<feature type="chain" id="PRO_5016332498" description="Lipoprotein" evidence="1">
    <location>
        <begin position="23"/>
        <end position="73"/>
    </location>
</feature>
<dbReference type="PROSITE" id="PS51257">
    <property type="entry name" value="PROKAR_LIPOPROTEIN"/>
    <property type="match status" value="1"/>
</dbReference>
<protein>
    <recommendedName>
        <fullName evidence="4">Lipoprotein</fullName>
    </recommendedName>
</protein>
<gene>
    <name evidence="2" type="ORF">B9Z44_04630</name>
</gene>
<dbReference type="EMBL" id="NESP01000001">
    <property type="protein sequence ID" value="PUE58939.1"/>
    <property type="molecule type" value="Genomic_DNA"/>
</dbReference>
<feature type="signal peptide" evidence="1">
    <location>
        <begin position="1"/>
        <end position="22"/>
    </location>
</feature>
<accession>A0A315ENZ5</accession>
<keyword evidence="1" id="KW-0732">Signal</keyword>